<dbReference type="EMBL" id="CP042425">
    <property type="protein sequence ID" value="QEL14689.1"/>
    <property type="molecule type" value="Genomic_DNA"/>
</dbReference>
<reference evidence="4" key="1">
    <citation type="submission" date="2019-08" db="EMBL/GenBank/DDBJ databases">
        <title>Limnoglobus roseus gen. nov., sp. nov., a novel freshwater planctomycete with a giant genome from the family Gemmataceae.</title>
        <authorList>
            <person name="Kulichevskaya I.S."/>
            <person name="Naumoff D.G."/>
            <person name="Miroshnikov K."/>
            <person name="Ivanova A."/>
            <person name="Philippov D.A."/>
            <person name="Hakobyan A."/>
            <person name="Rijpstra I.C."/>
            <person name="Sinninghe Damste J.S."/>
            <person name="Liesack W."/>
            <person name="Dedysh S.N."/>
        </authorList>
    </citation>
    <scope>NUCLEOTIDE SEQUENCE [LARGE SCALE GENOMIC DNA]</scope>
    <source>
        <strain evidence="4">PX52</strain>
    </source>
</reference>
<protein>
    <submittedName>
        <fullName evidence="3">Uncharacterized protein</fullName>
    </submittedName>
</protein>
<dbReference type="AlphaFoldDB" id="A0A5C1A647"/>
<organism evidence="3 4">
    <name type="scientific">Limnoglobus roseus</name>
    <dbReference type="NCBI Taxonomy" id="2598579"/>
    <lineage>
        <taxon>Bacteria</taxon>
        <taxon>Pseudomonadati</taxon>
        <taxon>Planctomycetota</taxon>
        <taxon>Planctomycetia</taxon>
        <taxon>Gemmatales</taxon>
        <taxon>Gemmataceae</taxon>
        <taxon>Limnoglobus</taxon>
    </lineage>
</organism>
<evidence type="ECO:0000256" key="1">
    <source>
        <dbReference type="SAM" id="Phobius"/>
    </source>
</evidence>
<keyword evidence="1" id="KW-0472">Membrane</keyword>
<name>A0A5C1A647_9BACT</name>
<keyword evidence="4" id="KW-1185">Reference proteome</keyword>
<feature type="chain" id="PRO_5022835624" evidence="2">
    <location>
        <begin position="21"/>
        <end position="100"/>
    </location>
</feature>
<gene>
    <name evidence="3" type="ORF">PX52LOC_01582</name>
</gene>
<accession>A0A5C1A647</accession>
<evidence type="ECO:0000256" key="2">
    <source>
        <dbReference type="SAM" id="SignalP"/>
    </source>
</evidence>
<keyword evidence="1" id="KW-0812">Transmembrane</keyword>
<proteinExistence type="predicted"/>
<keyword evidence="2" id="KW-0732">Signal</keyword>
<feature type="signal peptide" evidence="2">
    <location>
        <begin position="1"/>
        <end position="20"/>
    </location>
</feature>
<keyword evidence="1" id="KW-1133">Transmembrane helix</keyword>
<evidence type="ECO:0000313" key="3">
    <source>
        <dbReference type="EMBL" id="QEL14689.1"/>
    </source>
</evidence>
<evidence type="ECO:0000313" key="4">
    <source>
        <dbReference type="Proteomes" id="UP000324974"/>
    </source>
</evidence>
<dbReference type="Proteomes" id="UP000324974">
    <property type="component" value="Chromosome"/>
</dbReference>
<feature type="transmembrane region" description="Helical" evidence="1">
    <location>
        <begin position="66"/>
        <end position="86"/>
    </location>
</feature>
<dbReference type="KEGG" id="lrs:PX52LOC_01582"/>
<sequence length="100" mass="10887">MAGMCAALFAVLVTLGSPDAAVSVTETVAMQFTDFTEPGTITVRSFGFELYSRRVANPSILEIECAFWGMLPITFILVSAVIDWYFGRCINRPSAKPGSR</sequence>